<comment type="caution">
    <text evidence="4">The sequence shown here is derived from an EMBL/GenBank/DDBJ whole genome shotgun (WGS) entry which is preliminary data.</text>
</comment>
<dbReference type="GO" id="GO:0003824">
    <property type="term" value="F:catalytic activity"/>
    <property type="evidence" value="ECO:0007669"/>
    <property type="project" value="InterPro"/>
</dbReference>
<dbReference type="STRING" id="1120923.SAMN02746095_00122"/>
<evidence type="ECO:0000313" key="4">
    <source>
        <dbReference type="EMBL" id="GAN80859.1"/>
    </source>
</evidence>
<dbReference type="InterPro" id="IPR016169">
    <property type="entry name" value="FAD-bd_PCMH_sub2"/>
</dbReference>
<keyword evidence="5" id="KW-1185">Reference proteome</keyword>
<keyword evidence="2" id="KW-0274">FAD</keyword>
<dbReference type="PROSITE" id="PS51387">
    <property type="entry name" value="FAD_PCMH"/>
    <property type="match status" value="1"/>
</dbReference>
<dbReference type="NCBIfam" id="NF008439">
    <property type="entry name" value="PRK11282.1"/>
    <property type="match status" value="1"/>
</dbReference>
<evidence type="ECO:0000313" key="5">
    <source>
        <dbReference type="Proteomes" id="UP000032668"/>
    </source>
</evidence>
<dbReference type="RefSeq" id="WP_048879245.1">
    <property type="nucleotide sequence ID" value="NZ_BANC01000059.1"/>
</dbReference>
<dbReference type="Proteomes" id="UP000032668">
    <property type="component" value="Unassembled WGS sequence"/>
</dbReference>
<dbReference type="InterPro" id="IPR006094">
    <property type="entry name" value="Oxid_FAD_bind_N"/>
</dbReference>
<sequence length="378" mass="39896">MAQHQPQNTDEICGIVSDALTSGGKLEIIGGGTRVDFGAPERMADHLSLRALSGILEYDPAELVVTARAGTPLAELNEVVAARGQAFAFEPWGDATSTIGGVIAAGVAGPRRVSAGSVRDHLLGFEAVSGRGEAFRAGAKVVKNVTGYDLPKLLCGSWGRLAVLTEVTLKVLPCPPERLTLLWHGLEDEAAFALMREALRQPADVAAAAHRPGEYTLIRLDGFGPSIAARKAHLIAALAQHGPPEALHEADAATLWASLQAGGALPRDLPLWRLSLPPRQAFAAIAPLCALGGRYLADWAGGLVWLSLAGHDAEIRKQAAEAGGHAALFRASANLRARIPALHPQSPGIEALSRRVRRAFDPLGVFETNRFLDEPNAD</sequence>
<evidence type="ECO:0000256" key="1">
    <source>
        <dbReference type="ARBA" id="ARBA00022630"/>
    </source>
</evidence>
<organism evidence="4 5">
    <name type="scientific">Acidocella aminolytica 101 = DSM 11237</name>
    <dbReference type="NCBI Taxonomy" id="1120923"/>
    <lineage>
        <taxon>Bacteria</taxon>
        <taxon>Pseudomonadati</taxon>
        <taxon>Pseudomonadota</taxon>
        <taxon>Alphaproteobacteria</taxon>
        <taxon>Acetobacterales</taxon>
        <taxon>Acidocellaceae</taxon>
        <taxon>Acidocella</taxon>
    </lineage>
</organism>
<dbReference type="InterPro" id="IPR016164">
    <property type="entry name" value="FAD-linked_Oxase-like_C"/>
</dbReference>
<dbReference type="GO" id="GO:0071949">
    <property type="term" value="F:FAD binding"/>
    <property type="evidence" value="ECO:0007669"/>
    <property type="project" value="InterPro"/>
</dbReference>
<protein>
    <submittedName>
        <fullName evidence="4">Glycolate oxidase subunit GlcE</fullName>
    </submittedName>
</protein>
<dbReference type="InterPro" id="IPR016166">
    <property type="entry name" value="FAD-bd_PCMH"/>
</dbReference>
<feature type="domain" description="FAD-binding PCMH-type" evidence="3">
    <location>
        <begin position="1"/>
        <end position="174"/>
    </location>
</feature>
<accession>A0A0D6PJ58</accession>
<dbReference type="PANTHER" id="PTHR11748:SF103">
    <property type="entry name" value="GLYCOLATE OXIDASE SUBUNIT GLCE"/>
    <property type="match status" value="1"/>
</dbReference>
<dbReference type="AlphaFoldDB" id="A0A0D6PJ58"/>
<gene>
    <name evidence="4" type="ORF">Aam_060_085</name>
</gene>
<dbReference type="Pfam" id="PF01565">
    <property type="entry name" value="FAD_binding_4"/>
    <property type="match status" value="1"/>
</dbReference>
<dbReference type="InterPro" id="IPR036318">
    <property type="entry name" value="FAD-bd_PCMH-like_sf"/>
</dbReference>
<evidence type="ECO:0000256" key="2">
    <source>
        <dbReference type="ARBA" id="ARBA00022827"/>
    </source>
</evidence>
<reference evidence="4 5" key="1">
    <citation type="submission" date="2012-11" db="EMBL/GenBank/DDBJ databases">
        <title>Whole genome sequence of Acidocella aminolytica 101 = DSM 11237.</title>
        <authorList>
            <person name="Azuma Y."/>
            <person name="Higashiura N."/>
            <person name="Hirakawa H."/>
            <person name="Matsushita K."/>
        </authorList>
    </citation>
    <scope>NUCLEOTIDE SEQUENCE [LARGE SCALE GENOMIC DNA]</scope>
    <source>
        <strain evidence="5">101 / DSM 11237</strain>
    </source>
</reference>
<dbReference type="Gene3D" id="3.30.465.10">
    <property type="match status" value="1"/>
</dbReference>
<keyword evidence="1" id="KW-0285">Flavoprotein</keyword>
<dbReference type="SUPFAM" id="SSF55103">
    <property type="entry name" value="FAD-linked oxidases, C-terminal domain"/>
    <property type="match status" value="1"/>
</dbReference>
<dbReference type="PANTHER" id="PTHR11748">
    <property type="entry name" value="D-LACTATE DEHYDROGENASE"/>
    <property type="match status" value="1"/>
</dbReference>
<evidence type="ECO:0000259" key="3">
    <source>
        <dbReference type="PROSITE" id="PS51387"/>
    </source>
</evidence>
<dbReference type="EMBL" id="BANC01000059">
    <property type="protein sequence ID" value="GAN80859.1"/>
    <property type="molecule type" value="Genomic_DNA"/>
</dbReference>
<dbReference type="SUPFAM" id="SSF56176">
    <property type="entry name" value="FAD-binding/transporter-associated domain-like"/>
    <property type="match status" value="1"/>
</dbReference>
<proteinExistence type="predicted"/>
<name>A0A0D6PJ58_9PROT</name>
<dbReference type="OrthoDB" id="9811557at2"/>